<reference evidence="2 3" key="1">
    <citation type="journal article" date="2012" name="Environ. Microbiol.">
        <title>The genome of the ammonia-oxidizing Candidatus Nitrososphaera gargensis: insights into metabolic versatility and environmental adaptations.</title>
        <authorList>
            <person name="Spang A."/>
            <person name="Poehlein A."/>
            <person name="Offre P."/>
            <person name="Zumbragel S."/>
            <person name="Haider S."/>
            <person name="Rychlik N."/>
            <person name="Nowka B."/>
            <person name="Schmeisser C."/>
            <person name="Lebedeva E.V."/>
            <person name="Rattei T."/>
            <person name="Bohm C."/>
            <person name="Schmid M."/>
            <person name="Galushko A."/>
            <person name="Hatzenpichler R."/>
            <person name="Weinmaier T."/>
            <person name="Daniel R."/>
            <person name="Schleper C."/>
            <person name="Spieck E."/>
            <person name="Streit W."/>
            <person name="Wagner M."/>
        </authorList>
    </citation>
    <scope>NUCLEOTIDE SEQUENCE [LARGE SCALE GENOMIC DNA]</scope>
    <source>
        <strain evidence="3">Ga9.2</strain>
    </source>
</reference>
<feature type="region of interest" description="Disordered" evidence="1">
    <location>
        <begin position="1"/>
        <end position="31"/>
    </location>
</feature>
<dbReference type="Proteomes" id="UP000008037">
    <property type="component" value="Chromosome"/>
</dbReference>
<dbReference type="HOGENOM" id="CLU_2519875_0_0_2"/>
<dbReference type="GeneID" id="13797615"/>
<name>K0IMV7_NITGG</name>
<dbReference type="RefSeq" id="WP_015018831.1">
    <property type="nucleotide sequence ID" value="NC_018719.1"/>
</dbReference>
<gene>
    <name evidence="2" type="ordered locus">Ngar_c13560</name>
</gene>
<dbReference type="AlphaFoldDB" id="K0IMV7"/>
<evidence type="ECO:0000313" key="2">
    <source>
        <dbReference type="EMBL" id="AFU58294.1"/>
    </source>
</evidence>
<dbReference type="EMBL" id="CP002408">
    <property type="protein sequence ID" value="AFU58294.1"/>
    <property type="molecule type" value="Genomic_DNA"/>
</dbReference>
<evidence type="ECO:0000256" key="1">
    <source>
        <dbReference type="SAM" id="MobiDB-lite"/>
    </source>
</evidence>
<proteinExistence type="predicted"/>
<dbReference type="BioCyc" id="CNIT1237085:G1324-1354-MONOMER"/>
<keyword evidence="3" id="KW-1185">Reference proteome</keyword>
<accession>K0IMV7</accession>
<protein>
    <submittedName>
        <fullName evidence="2">Uncharacterized protein</fullName>
    </submittedName>
</protein>
<dbReference type="KEGG" id="nga:Ngar_c13560"/>
<dbReference type="InParanoid" id="K0IMV7"/>
<sequence length="84" mass="9684">MSEPPAATIPEEKAPATTSSWKDRKRQKRAEMHSYSCIKCGITWSGRGRYQWALEHALITGHRIKLPRREKRKKGGGLCHRLEQ</sequence>
<evidence type="ECO:0000313" key="3">
    <source>
        <dbReference type="Proteomes" id="UP000008037"/>
    </source>
</evidence>
<organism evidence="2 3">
    <name type="scientific">Nitrososphaera gargensis (strain Ga9.2)</name>
    <dbReference type="NCBI Taxonomy" id="1237085"/>
    <lineage>
        <taxon>Archaea</taxon>
        <taxon>Nitrososphaerota</taxon>
        <taxon>Nitrososphaeria</taxon>
        <taxon>Nitrososphaerales</taxon>
        <taxon>Nitrososphaeraceae</taxon>
        <taxon>Nitrososphaera</taxon>
    </lineage>
</organism>